<keyword evidence="3" id="KW-1185">Reference proteome</keyword>
<dbReference type="EMBL" id="JBHUPD010000001">
    <property type="protein sequence ID" value="MFD2872290.1"/>
    <property type="molecule type" value="Genomic_DNA"/>
</dbReference>
<gene>
    <name evidence="2" type="ORF">ACFS5N_07425</name>
</gene>
<comment type="caution">
    <text evidence="2">The sequence shown here is derived from an EMBL/GenBank/DDBJ whole genome shotgun (WGS) entry which is preliminary data.</text>
</comment>
<evidence type="ECO:0000256" key="1">
    <source>
        <dbReference type="SAM" id="SignalP"/>
    </source>
</evidence>
<feature type="signal peptide" evidence="1">
    <location>
        <begin position="1"/>
        <end position="22"/>
    </location>
</feature>
<organism evidence="2 3">
    <name type="scientific">Mucilaginibacter ximonensis</name>
    <dbReference type="NCBI Taxonomy" id="538021"/>
    <lineage>
        <taxon>Bacteria</taxon>
        <taxon>Pseudomonadati</taxon>
        <taxon>Bacteroidota</taxon>
        <taxon>Sphingobacteriia</taxon>
        <taxon>Sphingobacteriales</taxon>
        <taxon>Sphingobacteriaceae</taxon>
        <taxon>Mucilaginibacter</taxon>
    </lineage>
</organism>
<evidence type="ECO:0000313" key="3">
    <source>
        <dbReference type="Proteomes" id="UP001597557"/>
    </source>
</evidence>
<feature type="chain" id="PRO_5045340525" evidence="1">
    <location>
        <begin position="23"/>
        <end position="322"/>
    </location>
</feature>
<sequence>MKINLYSLFFLLCLMIVGVQPANSQTIFEGQVLDKTTDLPIPAVTVTLLKKHIIVLSNDQGYFKIIVDGVLPEDELIFTSIGYETYKLPVKMYTSDSYIKMQPTNTLLNQVNVKAGKLKQMTIDKFLVPNINPFETKATGVMAISNTLEAKLFNIPTKDATLKSVQFGRRDYGDHFITTNKFARFKLHIMNVDTITGAPGKTIFTKDVNLQDNSHIVSIDLSKDKIVLPSTRFFIAIEHLFIPYNEVVSIEASKKVAGTDKKGDQVLEDTPLYYVEYQPFLATYPQNHPIMFWYKKDQYSSWLSRSIAANNDTMTLSVTILY</sequence>
<dbReference type="InterPro" id="IPR008969">
    <property type="entry name" value="CarboxyPept-like_regulatory"/>
</dbReference>
<dbReference type="Proteomes" id="UP001597557">
    <property type="component" value="Unassembled WGS sequence"/>
</dbReference>
<protein>
    <submittedName>
        <fullName evidence="2">Carboxypeptidase-like regulatory domain-containing protein</fullName>
    </submittedName>
</protein>
<keyword evidence="1" id="KW-0732">Signal</keyword>
<name>A0ABW5YAJ5_9SPHI</name>
<reference evidence="3" key="1">
    <citation type="journal article" date="2019" name="Int. J. Syst. Evol. Microbiol.">
        <title>The Global Catalogue of Microorganisms (GCM) 10K type strain sequencing project: providing services to taxonomists for standard genome sequencing and annotation.</title>
        <authorList>
            <consortium name="The Broad Institute Genomics Platform"/>
            <consortium name="The Broad Institute Genome Sequencing Center for Infectious Disease"/>
            <person name="Wu L."/>
            <person name="Ma J."/>
        </authorList>
    </citation>
    <scope>NUCLEOTIDE SEQUENCE [LARGE SCALE GENOMIC DNA]</scope>
    <source>
        <strain evidence="3">KCTC 22437</strain>
    </source>
</reference>
<dbReference type="SUPFAM" id="SSF49464">
    <property type="entry name" value="Carboxypeptidase regulatory domain-like"/>
    <property type="match status" value="1"/>
</dbReference>
<accession>A0ABW5YAJ5</accession>
<dbReference type="RefSeq" id="WP_377183777.1">
    <property type="nucleotide sequence ID" value="NZ_JBHUPD010000001.1"/>
</dbReference>
<dbReference type="Pfam" id="PF13715">
    <property type="entry name" value="CarbopepD_reg_2"/>
    <property type="match status" value="1"/>
</dbReference>
<proteinExistence type="predicted"/>
<evidence type="ECO:0000313" key="2">
    <source>
        <dbReference type="EMBL" id="MFD2872290.1"/>
    </source>
</evidence>